<comment type="caution">
    <text evidence="1">The sequence shown here is derived from an EMBL/GenBank/DDBJ whole genome shotgun (WGS) entry which is preliminary data.</text>
</comment>
<accession>A0ABD3PVY6</accession>
<gene>
    <name evidence="1" type="ORF">ACHAWO_004924</name>
</gene>
<keyword evidence="2" id="KW-1185">Reference proteome</keyword>
<dbReference type="EMBL" id="JALLPJ020000436">
    <property type="protein sequence ID" value="KAL3792093.1"/>
    <property type="molecule type" value="Genomic_DNA"/>
</dbReference>
<name>A0ABD3PVY6_9STRA</name>
<reference evidence="1 2" key="1">
    <citation type="submission" date="2024-10" db="EMBL/GenBank/DDBJ databases">
        <title>Updated reference genomes for cyclostephanoid diatoms.</title>
        <authorList>
            <person name="Roberts W.R."/>
            <person name="Alverson A.J."/>
        </authorList>
    </citation>
    <scope>NUCLEOTIDE SEQUENCE [LARGE SCALE GENOMIC DNA]</scope>
    <source>
        <strain evidence="1 2">AJA010-31</strain>
    </source>
</reference>
<protein>
    <submittedName>
        <fullName evidence="1">Uncharacterized protein</fullName>
    </submittedName>
</protein>
<dbReference type="AlphaFoldDB" id="A0ABD3PVY6"/>
<proteinExistence type="predicted"/>
<evidence type="ECO:0000313" key="2">
    <source>
        <dbReference type="Proteomes" id="UP001530400"/>
    </source>
</evidence>
<dbReference type="Proteomes" id="UP001530400">
    <property type="component" value="Unassembled WGS sequence"/>
</dbReference>
<evidence type="ECO:0000313" key="1">
    <source>
        <dbReference type="EMBL" id="KAL3792093.1"/>
    </source>
</evidence>
<sequence>MTSASGKYSITFAHASGGNGGDAAAASSSTVTLARFDDLLGRSDSRTEIIRIDLLRRCPRESWKREKEGLNHDSVMVNGRY</sequence>
<organism evidence="1 2">
    <name type="scientific">Cyclotella atomus</name>
    <dbReference type="NCBI Taxonomy" id="382360"/>
    <lineage>
        <taxon>Eukaryota</taxon>
        <taxon>Sar</taxon>
        <taxon>Stramenopiles</taxon>
        <taxon>Ochrophyta</taxon>
        <taxon>Bacillariophyta</taxon>
        <taxon>Coscinodiscophyceae</taxon>
        <taxon>Thalassiosirophycidae</taxon>
        <taxon>Stephanodiscales</taxon>
        <taxon>Stephanodiscaceae</taxon>
        <taxon>Cyclotella</taxon>
    </lineage>
</organism>